<dbReference type="EMBL" id="MN740216">
    <property type="protein sequence ID" value="QHT94148.1"/>
    <property type="molecule type" value="Genomic_DNA"/>
</dbReference>
<organism evidence="1">
    <name type="scientific">viral metagenome</name>
    <dbReference type="NCBI Taxonomy" id="1070528"/>
    <lineage>
        <taxon>unclassified sequences</taxon>
        <taxon>metagenomes</taxon>
        <taxon>organismal metagenomes</taxon>
    </lineage>
</organism>
<proteinExistence type="predicted"/>
<reference evidence="1" key="1">
    <citation type="journal article" date="2020" name="Nature">
        <title>Giant virus diversity and host interactions through global metagenomics.</title>
        <authorList>
            <person name="Schulz F."/>
            <person name="Roux S."/>
            <person name="Paez-Espino D."/>
            <person name="Jungbluth S."/>
            <person name="Walsh D.A."/>
            <person name="Denef V.J."/>
            <person name="McMahon K.D."/>
            <person name="Konstantinidis K.T."/>
            <person name="Eloe-Fadrosh E.A."/>
            <person name="Kyrpides N.C."/>
            <person name="Woyke T."/>
        </authorList>
    </citation>
    <scope>NUCLEOTIDE SEQUENCE</scope>
    <source>
        <strain evidence="1">GVMAG-M-3300024258-14</strain>
    </source>
</reference>
<dbReference type="AlphaFoldDB" id="A0A6C0ILS6"/>
<accession>A0A6C0ILS6</accession>
<protein>
    <submittedName>
        <fullName evidence="1">Uncharacterized protein</fullName>
    </submittedName>
</protein>
<name>A0A6C0ILS6_9ZZZZ</name>
<sequence length="41" mass="4987">MKDINETNSNEFQRIPTNYENETINKSMDIIFYKLVFIKMI</sequence>
<evidence type="ECO:0000313" key="1">
    <source>
        <dbReference type="EMBL" id="QHT94148.1"/>
    </source>
</evidence>